<dbReference type="EMBL" id="JADYXP020000004">
    <property type="protein sequence ID" value="KAL0127318.1"/>
    <property type="molecule type" value="Genomic_DNA"/>
</dbReference>
<organism evidence="1 2">
    <name type="scientific">Cardiocondyla obscurior</name>
    <dbReference type="NCBI Taxonomy" id="286306"/>
    <lineage>
        <taxon>Eukaryota</taxon>
        <taxon>Metazoa</taxon>
        <taxon>Ecdysozoa</taxon>
        <taxon>Arthropoda</taxon>
        <taxon>Hexapoda</taxon>
        <taxon>Insecta</taxon>
        <taxon>Pterygota</taxon>
        <taxon>Neoptera</taxon>
        <taxon>Endopterygota</taxon>
        <taxon>Hymenoptera</taxon>
        <taxon>Apocrita</taxon>
        <taxon>Aculeata</taxon>
        <taxon>Formicoidea</taxon>
        <taxon>Formicidae</taxon>
        <taxon>Myrmicinae</taxon>
        <taxon>Cardiocondyla</taxon>
    </lineage>
</organism>
<gene>
    <name evidence="1" type="ORF">PUN28_005542</name>
</gene>
<dbReference type="AlphaFoldDB" id="A0AAW2GH24"/>
<accession>A0AAW2GH24</accession>
<reference evidence="1 2" key="1">
    <citation type="submission" date="2023-03" db="EMBL/GenBank/DDBJ databases">
        <title>High recombination rates correlate with genetic variation in Cardiocondyla obscurior ants.</title>
        <authorList>
            <person name="Errbii M."/>
        </authorList>
    </citation>
    <scope>NUCLEOTIDE SEQUENCE [LARGE SCALE GENOMIC DNA]</scope>
    <source>
        <strain evidence="1">Alpha-2009</strain>
        <tissue evidence="1">Whole body</tissue>
    </source>
</reference>
<sequence length="151" mass="17281">MQFLSEICQRKLHVLLSLARTMTISLTERTSRKYYKYSWKNERDIKRKSLGIIMLALIEVGSSCDCDSTAFVCPACELLSQQIKEFKAELSSIVVNKRSLRCTVIFTQIANKEQDAFVLPYMHAYLHERGLPVRIRNRTCPHVANCGHLGG</sequence>
<keyword evidence="2" id="KW-1185">Reference proteome</keyword>
<comment type="caution">
    <text evidence="1">The sequence shown here is derived from an EMBL/GenBank/DDBJ whole genome shotgun (WGS) entry which is preliminary data.</text>
</comment>
<evidence type="ECO:0000313" key="1">
    <source>
        <dbReference type="EMBL" id="KAL0127318.1"/>
    </source>
</evidence>
<evidence type="ECO:0000313" key="2">
    <source>
        <dbReference type="Proteomes" id="UP001430953"/>
    </source>
</evidence>
<name>A0AAW2GH24_9HYME</name>
<proteinExistence type="predicted"/>
<protein>
    <submittedName>
        <fullName evidence="1">Uncharacterized protein</fullName>
    </submittedName>
</protein>
<dbReference type="Proteomes" id="UP001430953">
    <property type="component" value="Unassembled WGS sequence"/>
</dbReference>